<dbReference type="AlphaFoldDB" id="A0A6H1U209"/>
<evidence type="ECO:0000259" key="5">
    <source>
        <dbReference type="Pfam" id="PF03446"/>
    </source>
</evidence>
<dbReference type="InterPro" id="IPR029154">
    <property type="entry name" value="HIBADH-like_NADP-bd"/>
</dbReference>
<protein>
    <submittedName>
        <fullName evidence="7">NAD(P)-dependent oxidoreductase</fullName>
    </submittedName>
</protein>
<dbReference type="Gene3D" id="3.40.50.720">
    <property type="entry name" value="NAD(P)-binding Rossmann-like Domain"/>
    <property type="match status" value="1"/>
</dbReference>
<evidence type="ECO:0000256" key="3">
    <source>
        <dbReference type="ARBA" id="ARBA00023027"/>
    </source>
</evidence>
<evidence type="ECO:0000259" key="6">
    <source>
        <dbReference type="Pfam" id="PF14833"/>
    </source>
</evidence>
<dbReference type="PIRSF" id="PIRSF000103">
    <property type="entry name" value="HIBADH"/>
    <property type="match status" value="1"/>
</dbReference>
<keyword evidence="8" id="KW-1185">Reference proteome</keyword>
<feature type="active site" evidence="4">
    <location>
        <position position="182"/>
    </location>
</feature>
<organism evidence="7 8">
    <name type="scientific">Oxynema aestuarii AP17</name>
    <dbReference type="NCBI Taxonomy" id="2064643"/>
    <lineage>
        <taxon>Bacteria</taxon>
        <taxon>Bacillati</taxon>
        <taxon>Cyanobacteriota</taxon>
        <taxon>Cyanophyceae</taxon>
        <taxon>Oscillatoriophycideae</taxon>
        <taxon>Oscillatoriales</taxon>
        <taxon>Oscillatoriaceae</taxon>
        <taxon>Oxynema</taxon>
        <taxon>Oxynema aestuarii</taxon>
    </lineage>
</organism>
<dbReference type="InterPro" id="IPR036291">
    <property type="entry name" value="NAD(P)-bd_dom_sf"/>
</dbReference>
<dbReference type="Pfam" id="PF14833">
    <property type="entry name" value="NAD_binding_11"/>
    <property type="match status" value="1"/>
</dbReference>
<evidence type="ECO:0000256" key="2">
    <source>
        <dbReference type="ARBA" id="ARBA00023002"/>
    </source>
</evidence>
<dbReference type="InterPro" id="IPR006115">
    <property type="entry name" value="6PGDH_NADP-bd"/>
</dbReference>
<dbReference type="SUPFAM" id="SSF51735">
    <property type="entry name" value="NAD(P)-binding Rossmann-fold domains"/>
    <property type="match status" value="1"/>
</dbReference>
<evidence type="ECO:0000313" key="7">
    <source>
        <dbReference type="EMBL" id="QIZ72908.1"/>
    </source>
</evidence>
<dbReference type="SUPFAM" id="SSF48179">
    <property type="entry name" value="6-phosphogluconate dehydrogenase C-terminal domain-like"/>
    <property type="match status" value="1"/>
</dbReference>
<dbReference type="InterPro" id="IPR008927">
    <property type="entry name" value="6-PGluconate_DH-like_C_sf"/>
</dbReference>
<dbReference type="GO" id="GO:0050661">
    <property type="term" value="F:NADP binding"/>
    <property type="evidence" value="ECO:0007669"/>
    <property type="project" value="InterPro"/>
</dbReference>
<dbReference type="GO" id="GO:0051287">
    <property type="term" value="F:NAD binding"/>
    <property type="evidence" value="ECO:0007669"/>
    <property type="project" value="InterPro"/>
</dbReference>
<keyword evidence="2" id="KW-0560">Oxidoreductase</keyword>
<evidence type="ECO:0000313" key="8">
    <source>
        <dbReference type="Proteomes" id="UP000500857"/>
    </source>
</evidence>
<feature type="domain" description="3-hydroxyisobutyrate dehydrogenase-like NAD-binding" evidence="6">
    <location>
        <begin position="176"/>
        <end position="296"/>
    </location>
</feature>
<dbReference type="GO" id="GO:0016491">
    <property type="term" value="F:oxidoreductase activity"/>
    <property type="evidence" value="ECO:0007669"/>
    <property type="project" value="UniProtKB-KW"/>
</dbReference>
<dbReference type="Gene3D" id="1.10.1040.10">
    <property type="entry name" value="N-(1-d-carboxylethyl)-l-norvaline Dehydrogenase, domain 2"/>
    <property type="match status" value="1"/>
</dbReference>
<proteinExistence type="inferred from homology"/>
<gene>
    <name evidence="7" type="ORF">HCG48_21815</name>
</gene>
<dbReference type="InterPro" id="IPR051265">
    <property type="entry name" value="HIBADH-related_NP60_sf"/>
</dbReference>
<dbReference type="PANTHER" id="PTHR43580:SF9">
    <property type="entry name" value="GLYOXYLATE_SUCCINIC SEMIALDEHYDE REDUCTASE 1"/>
    <property type="match status" value="1"/>
</dbReference>
<evidence type="ECO:0000256" key="1">
    <source>
        <dbReference type="ARBA" id="ARBA00009080"/>
    </source>
</evidence>
<comment type="similarity">
    <text evidence="1">Belongs to the HIBADH-related family.</text>
</comment>
<reference evidence="7 8" key="1">
    <citation type="submission" date="2020-04" db="EMBL/GenBank/DDBJ databases">
        <authorList>
            <person name="Basu S."/>
            <person name="Maruthanayagam V."/>
            <person name="Chakraborty S."/>
            <person name="Pramanik A."/>
            <person name="Mukherjee J."/>
            <person name="Brink B."/>
        </authorList>
    </citation>
    <scope>NUCLEOTIDE SEQUENCE [LARGE SCALE GENOMIC DNA]</scope>
    <source>
        <strain evidence="7 8">AP17</strain>
    </source>
</reference>
<dbReference type="Proteomes" id="UP000500857">
    <property type="component" value="Chromosome"/>
</dbReference>
<dbReference type="KEGG" id="oxy:HCG48_21815"/>
<dbReference type="Pfam" id="PF03446">
    <property type="entry name" value="NAD_binding_2"/>
    <property type="match status" value="1"/>
</dbReference>
<evidence type="ECO:0000256" key="4">
    <source>
        <dbReference type="PIRSR" id="PIRSR000103-1"/>
    </source>
</evidence>
<feature type="domain" description="6-phosphogluconate dehydrogenase NADP-binding" evidence="5">
    <location>
        <begin position="16"/>
        <end position="172"/>
    </location>
</feature>
<name>A0A6H1U209_9CYAN</name>
<keyword evidence="3" id="KW-0520">NAD</keyword>
<dbReference type="InterPro" id="IPR015815">
    <property type="entry name" value="HIBADH-related"/>
</dbReference>
<sequence>MKNREDLPTERIKIVKVAFLGTGLMGLPMARRLLTHGIETIAYNRTPEKLDPLRAAGATVVESSRDALQRCDCAVLMLTDARAIREVVLSGSARDTVKGRAIVQMGTIAPEESRSLAREVSDLGGEYLEAPVLGSIPEAKAGNLLVMVGSTAPQFDRWRPLLQHFGEDPRYIGEVGAAAAVKLALNQLIAALTAAFSLSLGFVRRQGADVDAFMEILRQSALYAPTFDKKLSRMSDRDYENPNFPTKHLLKDTKLFLGESQSLGLDDRALDAVREILEAAIARNLAEMDYSALFEVVDPPR</sequence>
<dbReference type="InterPro" id="IPR013328">
    <property type="entry name" value="6PGD_dom2"/>
</dbReference>
<dbReference type="PANTHER" id="PTHR43580">
    <property type="entry name" value="OXIDOREDUCTASE GLYR1-RELATED"/>
    <property type="match status" value="1"/>
</dbReference>
<dbReference type="EMBL" id="CP051167">
    <property type="protein sequence ID" value="QIZ72908.1"/>
    <property type="molecule type" value="Genomic_DNA"/>
</dbReference>
<accession>A0A6H1U209</accession>